<evidence type="ECO:0000313" key="2">
    <source>
        <dbReference type="EMBL" id="CAA9334922.1"/>
    </source>
</evidence>
<dbReference type="InterPro" id="IPR054470">
    <property type="entry name" value="FIMAH_dom"/>
</dbReference>
<dbReference type="SMART" id="SM00089">
    <property type="entry name" value="PKD"/>
    <property type="match status" value="2"/>
</dbReference>
<dbReference type="AlphaFoldDB" id="A0A6J4LKM0"/>
<dbReference type="InterPro" id="IPR013783">
    <property type="entry name" value="Ig-like_fold"/>
</dbReference>
<organism evidence="2">
    <name type="scientific">uncultured Gemmatimonadaceae bacterium</name>
    <dbReference type="NCBI Taxonomy" id="246130"/>
    <lineage>
        <taxon>Bacteria</taxon>
        <taxon>Pseudomonadati</taxon>
        <taxon>Gemmatimonadota</taxon>
        <taxon>Gemmatimonadia</taxon>
        <taxon>Gemmatimonadales</taxon>
        <taxon>Gemmatimonadaceae</taxon>
        <taxon>environmental samples</taxon>
    </lineage>
</organism>
<dbReference type="InterPro" id="IPR035986">
    <property type="entry name" value="PKD_dom_sf"/>
</dbReference>
<dbReference type="InterPro" id="IPR036691">
    <property type="entry name" value="Endo/exonu/phosph_ase_sf"/>
</dbReference>
<dbReference type="PANTHER" id="PTHR42834:SF1">
    <property type="entry name" value="ENDONUCLEASE_EXONUCLEASE_PHOSPHATASE FAMILY PROTEIN (AFU_ORTHOLOGUE AFUA_3G09210)"/>
    <property type="match status" value="1"/>
</dbReference>
<dbReference type="CDD" id="cd00146">
    <property type="entry name" value="PKD"/>
    <property type="match status" value="2"/>
</dbReference>
<dbReference type="SUPFAM" id="SSF49299">
    <property type="entry name" value="PKD domain"/>
    <property type="match status" value="2"/>
</dbReference>
<dbReference type="PANTHER" id="PTHR42834">
    <property type="entry name" value="ENDONUCLEASE/EXONUCLEASE/PHOSPHATASE FAMILY PROTEIN (AFU_ORTHOLOGUE AFUA_3G09210)"/>
    <property type="match status" value="1"/>
</dbReference>
<feature type="domain" description="PKD" evidence="1">
    <location>
        <begin position="104"/>
        <end position="186"/>
    </location>
</feature>
<dbReference type="Pfam" id="PF18911">
    <property type="entry name" value="PKD_4"/>
    <property type="match status" value="2"/>
</dbReference>
<dbReference type="EMBL" id="CADCTX010000629">
    <property type="protein sequence ID" value="CAA9334922.1"/>
    <property type="molecule type" value="Genomic_DNA"/>
</dbReference>
<dbReference type="Pfam" id="PF22888">
    <property type="entry name" value="FIMAH"/>
    <property type="match status" value="1"/>
</dbReference>
<dbReference type="InterPro" id="IPR000601">
    <property type="entry name" value="PKD_dom"/>
</dbReference>
<sequence length="368" mass="37452">MTVLTDGGFTNLIESKLGANAYSYAFDGQWGYLDHALASASIEPFVNGVADWHINADEPGVLDYNTEFKTPNHVASLYSADPFRVADHDPVIVGLTLPEPPNEAPTARAGGPYTGTEGGSVLFTGASSTDPEGQALTYAWSFGDGATGTGVSPSHVYAQDGPYTASLVVTDARGLSSVAATATVTVDNVAPTVAAFAGATGLLPGETYSSAGTFADPGADAWSATVNFGDGTGESPLALSGKSFALSHQYAAAGSFTVTVDVRDDDASGTRTATVAVLTIGVAIDNALGLVDGLAASRKINAGNATALRMKLQAAKASVQRGDTASALTELRSLVAELDSLVANRRLAGADAAPLRAYVGRIIASLSR</sequence>
<gene>
    <name evidence="2" type="ORF">AVDCRST_MAG40-2112</name>
</gene>
<dbReference type="Gene3D" id="2.60.40.10">
    <property type="entry name" value="Immunoglobulins"/>
    <property type="match status" value="2"/>
</dbReference>
<feature type="domain" description="PKD" evidence="1">
    <location>
        <begin position="227"/>
        <end position="277"/>
    </location>
</feature>
<proteinExistence type="predicted"/>
<protein>
    <recommendedName>
        <fullName evidence="1">PKD domain-containing protein</fullName>
    </recommendedName>
</protein>
<reference evidence="2" key="1">
    <citation type="submission" date="2020-02" db="EMBL/GenBank/DDBJ databases">
        <authorList>
            <person name="Meier V. D."/>
        </authorList>
    </citation>
    <scope>NUCLEOTIDE SEQUENCE</scope>
    <source>
        <strain evidence="2">AVDCRST_MAG40</strain>
    </source>
</reference>
<dbReference type="SUPFAM" id="SSF56219">
    <property type="entry name" value="DNase I-like"/>
    <property type="match status" value="1"/>
</dbReference>
<dbReference type="PROSITE" id="PS50093">
    <property type="entry name" value="PKD"/>
    <property type="match status" value="2"/>
</dbReference>
<evidence type="ECO:0000259" key="1">
    <source>
        <dbReference type="PROSITE" id="PS50093"/>
    </source>
</evidence>
<accession>A0A6J4LKM0</accession>
<dbReference type="InterPro" id="IPR022409">
    <property type="entry name" value="PKD/Chitinase_dom"/>
</dbReference>
<name>A0A6J4LKM0_9BACT</name>